<accession>A0A099D6C8</accession>
<dbReference type="PANTHER" id="PTHR42723">
    <property type="entry name" value="CHLOROPHYLL SYNTHASE"/>
    <property type="match status" value="1"/>
</dbReference>
<evidence type="ECO:0000256" key="3">
    <source>
        <dbReference type="ARBA" id="ARBA00022989"/>
    </source>
</evidence>
<gene>
    <name evidence="5" type="ORF">CDG81_11380</name>
    <name evidence="6" type="ORF">IL38_11450</name>
</gene>
<dbReference type="eggNOG" id="COG0382">
    <property type="taxonomic scope" value="Bacteria"/>
</dbReference>
<evidence type="ECO:0000256" key="1">
    <source>
        <dbReference type="ARBA" id="ARBA00004141"/>
    </source>
</evidence>
<dbReference type="InterPro" id="IPR044878">
    <property type="entry name" value="UbiA_sf"/>
</dbReference>
<evidence type="ECO:0000256" key="2">
    <source>
        <dbReference type="ARBA" id="ARBA00022692"/>
    </source>
</evidence>
<dbReference type="InterPro" id="IPR000537">
    <property type="entry name" value="UbiA_prenyltransferase"/>
</dbReference>
<keyword evidence="3" id="KW-1133">Transmembrane helix</keyword>
<proteinExistence type="predicted"/>
<evidence type="ECO:0000256" key="4">
    <source>
        <dbReference type="ARBA" id="ARBA00023136"/>
    </source>
</evidence>
<evidence type="ECO:0000313" key="5">
    <source>
        <dbReference type="EMBL" id="ASU78780.1"/>
    </source>
</evidence>
<sequence length="295" mass="29554">MRIRALLELVRAPAALSVPGDVAAGAVRRPSGRGTTAGLVLSSCCLYWAGMALNDYTDRLVDAVERPGRPIPSGRVPASSALALSISLTALATGIAALSGGKRTLVSSVPLAGTVWGYNLGLKNTPAGPATMAAARALDVLHGAGPSGPRGAAPAAAVIGAHTFAVSTVGRDEVTGAPRRVPATALAVTVTIVSTLLVRTGRMTGSGGSEPPPLPARGTTLAALAVYAGTVGTAQWRALHEPSPARLRKATGDGILGMIPLQAALIAAGGAPHRAVTVLSAYPVARRLFGRVSPT</sequence>
<dbReference type="GO" id="GO:0016020">
    <property type="term" value="C:membrane"/>
    <property type="evidence" value="ECO:0007669"/>
    <property type="project" value="UniProtKB-SubCell"/>
</dbReference>
<dbReference type="EMBL" id="CP022752">
    <property type="protein sequence ID" value="ASU78780.1"/>
    <property type="molecule type" value="Genomic_DNA"/>
</dbReference>
<dbReference type="InterPro" id="IPR050475">
    <property type="entry name" value="Prenyltransferase_related"/>
</dbReference>
<comment type="subcellular location">
    <subcellularLocation>
        <location evidence="1">Membrane</location>
        <topology evidence="1">Multi-pass membrane protein</topology>
    </subcellularLocation>
</comment>
<dbReference type="KEGG" id="aey:CDG81_11380"/>
<dbReference type="AlphaFoldDB" id="A0A099D6C8"/>
<dbReference type="RefSeq" id="WP_043573245.1">
    <property type="nucleotide sequence ID" value="NZ_CP022752.1"/>
</dbReference>
<dbReference type="EMBL" id="JPMV01000018">
    <property type="protein sequence ID" value="KGI81534.1"/>
    <property type="molecule type" value="Genomic_DNA"/>
</dbReference>
<evidence type="ECO:0000313" key="8">
    <source>
        <dbReference type="Proteomes" id="UP000215043"/>
    </source>
</evidence>
<dbReference type="HOGENOM" id="CLU_060108_1_0_11"/>
<keyword evidence="5" id="KW-0808">Transferase</keyword>
<dbReference type="GO" id="GO:0016765">
    <property type="term" value="F:transferase activity, transferring alkyl or aryl (other than methyl) groups"/>
    <property type="evidence" value="ECO:0007669"/>
    <property type="project" value="InterPro"/>
</dbReference>
<dbReference type="NCBIfam" id="NF045897">
    <property type="entry name" value="SCO3242_trans"/>
    <property type="match status" value="1"/>
</dbReference>
<organism evidence="5 8">
    <name type="scientific">Actinopolyspora erythraea</name>
    <dbReference type="NCBI Taxonomy" id="414996"/>
    <lineage>
        <taxon>Bacteria</taxon>
        <taxon>Bacillati</taxon>
        <taxon>Actinomycetota</taxon>
        <taxon>Actinomycetes</taxon>
        <taxon>Actinopolysporales</taxon>
        <taxon>Actinopolysporaceae</taxon>
        <taxon>Actinopolyspora</taxon>
    </lineage>
</organism>
<evidence type="ECO:0000313" key="7">
    <source>
        <dbReference type="Proteomes" id="UP000029737"/>
    </source>
</evidence>
<keyword evidence="4" id="KW-0472">Membrane</keyword>
<dbReference type="CDD" id="cd13964">
    <property type="entry name" value="PT_UbiA_1"/>
    <property type="match status" value="1"/>
</dbReference>
<dbReference type="OrthoDB" id="2908954at2"/>
<protein>
    <submittedName>
        <fullName evidence="5">4-hydroxybenzoate polyprenyltransferase</fullName>
    </submittedName>
</protein>
<keyword evidence="7" id="KW-1185">Reference proteome</keyword>
<keyword evidence="2" id="KW-0812">Transmembrane</keyword>
<dbReference type="Pfam" id="PF01040">
    <property type="entry name" value="UbiA"/>
    <property type="match status" value="1"/>
</dbReference>
<dbReference type="PANTHER" id="PTHR42723:SF1">
    <property type="entry name" value="CHLOROPHYLL SYNTHASE, CHLOROPLASTIC"/>
    <property type="match status" value="1"/>
</dbReference>
<dbReference type="Proteomes" id="UP000215043">
    <property type="component" value="Chromosome"/>
</dbReference>
<name>A0A099D6C8_9ACTN</name>
<dbReference type="Proteomes" id="UP000029737">
    <property type="component" value="Unassembled WGS sequence"/>
</dbReference>
<reference evidence="6 7" key="1">
    <citation type="journal article" date="2014" name="PLoS ONE">
        <title>Identification and Characterization of a New Erythromycin Biosynthetic Gene Cluster in Actinopolyspora erythraea YIM90600, a Novel Erythronolide-Producing Halophilic Actinomycete Isolated from Salt Field.</title>
        <authorList>
            <person name="Chen D."/>
            <person name="Feng J."/>
            <person name="Huang L."/>
            <person name="Zhang Q."/>
            <person name="Wu J."/>
            <person name="Zhu X."/>
            <person name="Duan Y."/>
            <person name="Xu Z."/>
        </authorList>
    </citation>
    <scope>NUCLEOTIDE SEQUENCE [LARGE SCALE GENOMIC DNA]</scope>
    <source>
        <strain evidence="6 7">YIM90600</strain>
    </source>
</reference>
<evidence type="ECO:0000313" key="6">
    <source>
        <dbReference type="EMBL" id="KGI81534.1"/>
    </source>
</evidence>
<dbReference type="Gene3D" id="1.10.357.140">
    <property type="entry name" value="UbiA prenyltransferase"/>
    <property type="match status" value="1"/>
</dbReference>
<reference evidence="5 8" key="2">
    <citation type="submission" date="2017-08" db="EMBL/GenBank/DDBJ databases">
        <title>The complete genome sequence of moderately halophilic actinomycete Actinopolyspora erythraea YIM 90600, the producer of novel erythromycin, novel actinopolysporins A-C and tubercidin.</title>
        <authorList>
            <person name="Yin M."/>
            <person name="Tang S."/>
        </authorList>
    </citation>
    <scope>NUCLEOTIDE SEQUENCE [LARGE SCALE GENOMIC DNA]</scope>
    <source>
        <strain evidence="5 8">YIM 90600</strain>
    </source>
</reference>